<gene>
    <name evidence="1" type="ORF">FLX08_39415</name>
</gene>
<name>A0A544XRG3_9ACTN</name>
<sequence length="120" mass="13421">MGCELAIRREFANNTLFIRPHVILGPGEYVGRLPWWLRRISRGGQVLAPAPPDRTIQPVDVRDVARLILDLIERQATGVYNVAAPIGRETYGGMLHACKEPPVRLPSSCGWRSPARRARV</sequence>
<dbReference type="AlphaFoldDB" id="A0A544XRG3"/>
<dbReference type="EMBL" id="VIRM01000104">
    <property type="protein sequence ID" value="TQS07088.1"/>
    <property type="molecule type" value="Genomic_DNA"/>
</dbReference>
<dbReference type="InterPro" id="IPR036291">
    <property type="entry name" value="NAD(P)-bd_dom_sf"/>
</dbReference>
<proteinExistence type="predicted"/>
<accession>A0A544XRG3</accession>
<evidence type="ECO:0008006" key="3">
    <source>
        <dbReference type="Google" id="ProtNLM"/>
    </source>
</evidence>
<dbReference type="RefSeq" id="WP_142625360.1">
    <property type="nucleotide sequence ID" value="NZ_VIRM01000104.1"/>
</dbReference>
<evidence type="ECO:0000313" key="2">
    <source>
        <dbReference type="Proteomes" id="UP000316541"/>
    </source>
</evidence>
<dbReference type="Gene3D" id="3.40.50.720">
    <property type="entry name" value="NAD(P)-binding Rossmann-like Domain"/>
    <property type="match status" value="1"/>
</dbReference>
<comment type="caution">
    <text evidence="1">The sequence shown here is derived from an EMBL/GenBank/DDBJ whole genome shotgun (WGS) entry which is preliminary data.</text>
</comment>
<reference evidence="1 2" key="1">
    <citation type="submission" date="2019-07" db="EMBL/GenBank/DDBJ databases">
        <title>Microbispora hainanensis DSM 45428.</title>
        <authorList>
            <person name="Thawai C."/>
        </authorList>
    </citation>
    <scope>NUCLEOTIDE SEQUENCE [LARGE SCALE GENOMIC DNA]</scope>
    <source>
        <strain evidence="1 2">DSM 45428</strain>
    </source>
</reference>
<protein>
    <recommendedName>
        <fullName evidence="3">NAD-dependent epimerase/dehydratase family protein</fullName>
    </recommendedName>
</protein>
<dbReference type="Proteomes" id="UP000316541">
    <property type="component" value="Unassembled WGS sequence"/>
</dbReference>
<evidence type="ECO:0000313" key="1">
    <source>
        <dbReference type="EMBL" id="TQS07088.1"/>
    </source>
</evidence>
<dbReference type="SUPFAM" id="SSF51735">
    <property type="entry name" value="NAD(P)-binding Rossmann-fold domains"/>
    <property type="match status" value="1"/>
</dbReference>
<organism evidence="1 2">
    <name type="scientific">Microbispora hainanensis</name>
    <dbReference type="NCBI Taxonomy" id="568844"/>
    <lineage>
        <taxon>Bacteria</taxon>
        <taxon>Bacillati</taxon>
        <taxon>Actinomycetota</taxon>
        <taxon>Actinomycetes</taxon>
        <taxon>Streptosporangiales</taxon>
        <taxon>Streptosporangiaceae</taxon>
        <taxon>Microbispora</taxon>
    </lineage>
</organism>